<dbReference type="Pfam" id="PF12796">
    <property type="entry name" value="Ank_2"/>
    <property type="match status" value="2"/>
</dbReference>
<feature type="chain" id="PRO_5040785696" description="Ankyrin repeat domain-containing protein" evidence="4">
    <location>
        <begin position="24"/>
        <end position="185"/>
    </location>
</feature>
<keyword evidence="1" id="KW-0677">Repeat</keyword>
<dbReference type="InterPro" id="IPR002110">
    <property type="entry name" value="Ankyrin_rpt"/>
</dbReference>
<dbReference type="PROSITE" id="PS50297">
    <property type="entry name" value="ANK_REP_REGION"/>
    <property type="match status" value="3"/>
</dbReference>
<dbReference type="Proteomes" id="UP001138802">
    <property type="component" value="Unassembled WGS sequence"/>
</dbReference>
<reference evidence="5 6" key="1">
    <citation type="journal article" date="2020" name="Microorganisms">
        <title>Osmotic Adaptation and Compatible Solute Biosynthesis of Phototrophic Bacteria as Revealed from Genome Analyses.</title>
        <authorList>
            <person name="Imhoff J.F."/>
            <person name="Rahn T."/>
            <person name="Kunzel S."/>
            <person name="Keller A."/>
            <person name="Neulinger S.C."/>
        </authorList>
    </citation>
    <scope>NUCLEOTIDE SEQUENCE [LARGE SCALE GENOMIC DNA]</scope>
    <source>
        <strain evidence="5 6">DSM 21303</strain>
    </source>
</reference>
<evidence type="ECO:0000313" key="5">
    <source>
        <dbReference type="EMBL" id="MBK1645902.1"/>
    </source>
</evidence>
<keyword evidence="4" id="KW-0732">Signal</keyword>
<evidence type="ECO:0008006" key="7">
    <source>
        <dbReference type="Google" id="ProtNLM"/>
    </source>
</evidence>
<comment type="caution">
    <text evidence="5">The sequence shown here is derived from an EMBL/GenBank/DDBJ whole genome shotgun (WGS) entry which is preliminary data.</text>
</comment>
<dbReference type="RefSeq" id="WP_200388717.1">
    <property type="nucleotide sequence ID" value="NZ_NRSD01000017.1"/>
</dbReference>
<accession>A0A9X1B9I5</accession>
<dbReference type="EMBL" id="NRSD01000017">
    <property type="protein sequence ID" value="MBK1645902.1"/>
    <property type="molecule type" value="Genomic_DNA"/>
</dbReference>
<dbReference type="PANTHER" id="PTHR24171">
    <property type="entry name" value="ANKYRIN REPEAT DOMAIN-CONTAINING PROTEIN 39-RELATED"/>
    <property type="match status" value="1"/>
</dbReference>
<keyword evidence="2 3" id="KW-0040">ANK repeat</keyword>
<gene>
    <name evidence="5" type="ORF">CKO25_14850</name>
</gene>
<dbReference type="PROSITE" id="PS50088">
    <property type="entry name" value="ANK_REPEAT"/>
    <property type="match status" value="3"/>
</dbReference>
<keyword evidence="6" id="KW-1185">Reference proteome</keyword>
<evidence type="ECO:0000256" key="1">
    <source>
        <dbReference type="ARBA" id="ARBA00022737"/>
    </source>
</evidence>
<protein>
    <recommendedName>
        <fullName evidence="7">Ankyrin repeat domain-containing protein</fullName>
    </recommendedName>
</protein>
<dbReference type="Gene3D" id="1.25.40.20">
    <property type="entry name" value="Ankyrin repeat-containing domain"/>
    <property type="match status" value="1"/>
</dbReference>
<evidence type="ECO:0000256" key="4">
    <source>
        <dbReference type="SAM" id="SignalP"/>
    </source>
</evidence>
<dbReference type="SUPFAM" id="SSF48403">
    <property type="entry name" value="Ankyrin repeat"/>
    <property type="match status" value="1"/>
</dbReference>
<evidence type="ECO:0000256" key="3">
    <source>
        <dbReference type="PROSITE-ProRule" id="PRU00023"/>
    </source>
</evidence>
<dbReference type="PROSITE" id="PS51257">
    <property type="entry name" value="PROKAR_LIPOPROTEIN"/>
    <property type="match status" value="1"/>
</dbReference>
<feature type="signal peptide" evidence="4">
    <location>
        <begin position="1"/>
        <end position="23"/>
    </location>
</feature>
<evidence type="ECO:0000313" key="6">
    <source>
        <dbReference type="Proteomes" id="UP001138802"/>
    </source>
</evidence>
<dbReference type="InterPro" id="IPR036770">
    <property type="entry name" value="Ankyrin_rpt-contain_sf"/>
</dbReference>
<organism evidence="5 6">
    <name type="scientific">Thiocapsa imhoffii</name>
    <dbReference type="NCBI Taxonomy" id="382777"/>
    <lineage>
        <taxon>Bacteria</taxon>
        <taxon>Pseudomonadati</taxon>
        <taxon>Pseudomonadota</taxon>
        <taxon>Gammaproteobacteria</taxon>
        <taxon>Chromatiales</taxon>
        <taxon>Chromatiaceae</taxon>
        <taxon>Thiocapsa</taxon>
    </lineage>
</organism>
<feature type="repeat" description="ANK" evidence="3">
    <location>
        <begin position="93"/>
        <end position="125"/>
    </location>
</feature>
<evidence type="ECO:0000256" key="2">
    <source>
        <dbReference type="ARBA" id="ARBA00023043"/>
    </source>
</evidence>
<name>A0A9X1B9I5_9GAMM</name>
<proteinExistence type="predicted"/>
<feature type="repeat" description="ANK" evidence="3">
    <location>
        <begin position="127"/>
        <end position="159"/>
    </location>
</feature>
<sequence length="185" mass="19440">MNKTLLLLIPVLTLLLSACQPSGSSEEHTEALLEIAERGDLTALNALLKPNTQVNVRDSCDWTPLMKAALQGHAPVVARLLDAGAAIDAQDNGGYTAMMLAASNNHAAIVATLLEHGAMIDHQEATKGWTALGWAAGKGHVETVELLLQQGADRTLKDFDGLTPAEHARAAGHETLAERLSPSGA</sequence>
<dbReference type="PRINTS" id="PR01415">
    <property type="entry name" value="ANKYRIN"/>
</dbReference>
<dbReference type="AlphaFoldDB" id="A0A9X1B9I5"/>
<feature type="repeat" description="ANK" evidence="3">
    <location>
        <begin position="60"/>
        <end position="92"/>
    </location>
</feature>
<dbReference type="SMART" id="SM00248">
    <property type="entry name" value="ANK"/>
    <property type="match status" value="3"/>
</dbReference>